<dbReference type="SUPFAM" id="SSF57667">
    <property type="entry name" value="beta-beta-alpha zinc fingers"/>
    <property type="match status" value="1"/>
</dbReference>
<evidence type="ECO:0000256" key="3">
    <source>
        <dbReference type="ARBA" id="ARBA00022771"/>
    </source>
</evidence>
<proteinExistence type="predicted"/>
<dbReference type="GO" id="GO:0005634">
    <property type="term" value="C:nucleus"/>
    <property type="evidence" value="ECO:0007669"/>
    <property type="project" value="TreeGrafter"/>
</dbReference>
<dbReference type="GO" id="GO:0000981">
    <property type="term" value="F:DNA-binding transcription factor activity, RNA polymerase II-specific"/>
    <property type="evidence" value="ECO:0007669"/>
    <property type="project" value="TreeGrafter"/>
</dbReference>
<sequence length="556" mass="64951">MAYRNNGLNCIELKEKLRSALDLEYEEKRRARLKEGITGVGEILKRIRDPCSIGKQRIILNESGAPINGASFSFWSANRVSIASGSEESAALPSTSNNQMFNGVSNVTTIKPIPVVIHSQGSDEISAAVAHPTKPSEIRKLFRSKMVRCRLCKNRFLERHLYERHLRDKHPIEYLAYAIQQEEEMILQRKEELETNRLDEIISGGFIPPQEDLEASKYEVDINEIPLPGELTGGIPARFDRYGVLFQPKRIYKKKVSPQCMFCDKRYRNEHSLKKHIAKKHPEYNEWVQCLKCFKPLPNKDDIRNHLCELVFICFECVPIRNLCTEVRLFNHRAKFHRGQHSGFKCNLCTQKFLTPRKLRKHKKMSHVFTKTYQCHFCEELFISETAVTTHERIHTGIIKFECKICDFKCNRFLNMEEHRKDEHGYLCTICQSKLGEWADLKNHMLIEHGEIFNKLKYFKGIISNQQPKQLTIIYLPEKEVNNVEEELIKNNDQLNKRNNEINNLIEPSQTRSEIFTRMRNICARMPRLKRKRTPKPGSPESLVAFLCSSTNIFRR</sequence>
<dbReference type="Gene3D" id="3.30.160.60">
    <property type="entry name" value="Classic Zinc Finger"/>
    <property type="match status" value="2"/>
</dbReference>
<dbReference type="Proteomes" id="UP000605970">
    <property type="component" value="Unassembled WGS sequence"/>
</dbReference>
<keyword evidence="2" id="KW-0677">Repeat</keyword>
<dbReference type="InterPro" id="IPR013087">
    <property type="entry name" value="Znf_C2H2_type"/>
</dbReference>
<name>A0A8S9ZW78_9BILA</name>
<evidence type="ECO:0000256" key="4">
    <source>
        <dbReference type="ARBA" id="ARBA00022833"/>
    </source>
</evidence>
<dbReference type="OrthoDB" id="6077919at2759"/>
<evidence type="ECO:0000256" key="2">
    <source>
        <dbReference type="ARBA" id="ARBA00022737"/>
    </source>
</evidence>
<dbReference type="GO" id="GO:0000977">
    <property type="term" value="F:RNA polymerase II transcription regulatory region sequence-specific DNA binding"/>
    <property type="evidence" value="ECO:0007669"/>
    <property type="project" value="TreeGrafter"/>
</dbReference>
<evidence type="ECO:0000313" key="8">
    <source>
        <dbReference type="EMBL" id="KAF7637983.1"/>
    </source>
</evidence>
<reference evidence="8" key="1">
    <citation type="journal article" date="2020" name="Ecol. Evol.">
        <title>Genome structure and content of the rice root-knot nematode (Meloidogyne graminicola).</title>
        <authorList>
            <person name="Phan N.T."/>
            <person name="Danchin E.G.J."/>
            <person name="Klopp C."/>
            <person name="Perfus-Barbeoch L."/>
            <person name="Kozlowski D.K."/>
            <person name="Koutsovoulos G.D."/>
            <person name="Lopez-Roques C."/>
            <person name="Bouchez O."/>
            <person name="Zahm M."/>
            <person name="Besnard G."/>
            <person name="Bellafiore S."/>
        </authorList>
    </citation>
    <scope>NUCLEOTIDE SEQUENCE</scope>
    <source>
        <strain evidence="8">VN-18</strain>
    </source>
</reference>
<keyword evidence="4" id="KW-0862">Zinc</keyword>
<gene>
    <name evidence="8" type="ORF">Mgra_00002686</name>
</gene>
<keyword evidence="9" id="KW-1185">Reference proteome</keyword>
<evidence type="ECO:0000259" key="7">
    <source>
        <dbReference type="PROSITE" id="PS50157"/>
    </source>
</evidence>
<comment type="caution">
    <text evidence="8">The sequence shown here is derived from an EMBL/GenBank/DDBJ whole genome shotgun (WGS) entry which is preliminary data.</text>
</comment>
<feature type="domain" description="C2H2-type" evidence="7">
    <location>
        <begin position="373"/>
        <end position="397"/>
    </location>
</feature>
<evidence type="ECO:0000256" key="5">
    <source>
        <dbReference type="PROSITE-ProRule" id="PRU00042"/>
    </source>
</evidence>
<accession>A0A8S9ZW78</accession>
<dbReference type="PANTHER" id="PTHR24379:SF127">
    <property type="entry name" value="BLOODY FINGERS-RELATED"/>
    <property type="match status" value="1"/>
</dbReference>
<keyword evidence="6" id="KW-0175">Coiled coil</keyword>
<feature type="domain" description="C2H2-type" evidence="7">
    <location>
        <begin position="344"/>
        <end position="372"/>
    </location>
</feature>
<evidence type="ECO:0000256" key="6">
    <source>
        <dbReference type="SAM" id="Coils"/>
    </source>
</evidence>
<dbReference type="SMART" id="SM00355">
    <property type="entry name" value="ZnF_C2H2"/>
    <property type="match status" value="7"/>
</dbReference>
<dbReference type="AlphaFoldDB" id="A0A8S9ZW78"/>
<dbReference type="PANTHER" id="PTHR24379">
    <property type="entry name" value="KRAB AND ZINC FINGER DOMAIN-CONTAINING"/>
    <property type="match status" value="1"/>
</dbReference>
<organism evidence="8 9">
    <name type="scientific">Meloidogyne graminicola</name>
    <dbReference type="NCBI Taxonomy" id="189291"/>
    <lineage>
        <taxon>Eukaryota</taxon>
        <taxon>Metazoa</taxon>
        <taxon>Ecdysozoa</taxon>
        <taxon>Nematoda</taxon>
        <taxon>Chromadorea</taxon>
        <taxon>Rhabditida</taxon>
        <taxon>Tylenchina</taxon>
        <taxon>Tylenchomorpha</taxon>
        <taxon>Tylenchoidea</taxon>
        <taxon>Meloidogynidae</taxon>
        <taxon>Meloidogyninae</taxon>
        <taxon>Meloidogyne</taxon>
    </lineage>
</organism>
<keyword evidence="3 5" id="KW-0863">Zinc-finger</keyword>
<feature type="coiled-coil region" evidence="6">
    <location>
        <begin position="478"/>
        <end position="505"/>
    </location>
</feature>
<evidence type="ECO:0000313" key="9">
    <source>
        <dbReference type="Proteomes" id="UP000605970"/>
    </source>
</evidence>
<dbReference type="GO" id="GO:0008270">
    <property type="term" value="F:zinc ion binding"/>
    <property type="evidence" value="ECO:0007669"/>
    <property type="project" value="UniProtKB-KW"/>
</dbReference>
<keyword evidence="1" id="KW-0479">Metal-binding</keyword>
<dbReference type="PROSITE" id="PS00028">
    <property type="entry name" value="ZINC_FINGER_C2H2_1"/>
    <property type="match status" value="5"/>
</dbReference>
<evidence type="ECO:0000256" key="1">
    <source>
        <dbReference type="ARBA" id="ARBA00022723"/>
    </source>
</evidence>
<dbReference type="InterPro" id="IPR036236">
    <property type="entry name" value="Znf_C2H2_sf"/>
</dbReference>
<dbReference type="PROSITE" id="PS50157">
    <property type="entry name" value="ZINC_FINGER_C2H2_2"/>
    <property type="match status" value="2"/>
</dbReference>
<protein>
    <recommendedName>
        <fullName evidence="7">C2H2-type domain-containing protein</fullName>
    </recommendedName>
</protein>
<dbReference type="EMBL" id="JABEBT010000016">
    <property type="protein sequence ID" value="KAF7637983.1"/>
    <property type="molecule type" value="Genomic_DNA"/>
</dbReference>